<dbReference type="SUPFAM" id="SSF51069">
    <property type="entry name" value="Carbonic anhydrase"/>
    <property type="match status" value="1"/>
</dbReference>
<dbReference type="GO" id="GO:0005886">
    <property type="term" value="C:plasma membrane"/>
    <property type="evidence" value="ECO:0007669"/>
    <property type="project" value="TreeGrafter"/>
</dbReference>
<evidence type="ECO:0000256" key="7">
    <source>
        <dbReference type="SAM" id="MobiDB-lite"/>
    </source>
</evidence>
<evidence type="ECO:0000256" key="5">
    <source>
        <dbReference type="ARBA" id="ARBA00023239"/>
    </source>
</evidence>
<dbReference type="CDD" id="cd00326">
    <property type="entry name" value="alpha_CA"/>
    <property type="match status" value="1"/>
</dbReference>
<evidence type="ECO:0000256" key="1">
    <source>
        <dbReference type="ARBA" id="ARBA00010718"/>
    </source>
</evidence>
<comment type="similarity">
    <text evidence="1">Belongs to the alpha-carbonic anhydrase family.</text>
</comment>
<reference evidence="9" key="1">
    <citation type="submission" date="2020-11" db="EMBL/GenBank/DDBJ databases">
        <authorList>
            <person name="Tran Van P."/>
        </authorList>
    </citation>
    <scope>NUCLEOTIDE SEQUENCE</scope>
</reference>
<evidence type="ECO:0000259" key="8">
    <source>
        <dbReference type="PROSITE" id="PS51144"/>
    </source>
</evidence>
<name>A0A7R9F2E0_9NEOP</name>
<accession>A0A7R9F2E0</accession>
<dbReference type="Pfam" id="PF00194">
    <property type="entry name" value="Carb_anhydrase"/>
    <property type="match status" value="2"/>
</dbReference>
<dbReference type="EMBL" id="OD566748">
    <property type="protein sequence ID" value="CAD7444572.1"/>
    <property type="molecule type" value="Genomic_DNA"/>
</dbReference>
<sequence length="568" mass="62637">MGHSVISQVIRDCEATILDLLIRAEHLAKTLLVYPARYELSNYSKLIAPYQDFGYFTGLNDPETWPETFPTCGGQSQSPIKIHPQDARPVKFSRLNYNKYWVGLNNNLALLTNTVEIVLNRAEGEEPYLTGGPLPPDTVYKLAQIHFHWGKSNIRGSEHVIVPFESALEAHLVHYNSKYESLEHALGKLDGVAIVAILFMVSHPLEVAIVAILFMVSHPLEVAIVAILFMVSHPLEVAISRHPVHGESPTGVSHSCHPVLGESPAASGSEGHGVITPHPYKFMTNPLQWSNEYRETSEVLKNLTDSLYKVTEPETAAWLDEYVTINWLDKDIIKKVYFTYMGSLTTPPCVENVTWIVYNQHMEVTPNQVGAFRKLRTTFNNELSTNIRLAQDLNNRPLFLSDPNAKETLSSLLEGLGASEANWDSNEPKNTTPTTASVELPTSYQELGVSHTPKEPAQISSGPLNSTTMSITPSPAGEPTGNSSQNPGLYVCVLSTLYGPDSLYPACPTFITPLPTPCKNVIGGKSPVPTLVSAGVSYCYPTIYLAIPVKQYPNKLLTVRNFSIHPLP</sequence>
<dbReference type="InterPro" id="IPR023561">
    <property type="entry name" value="Carbonic_anhydrase_a-class"/>
</dbReference>
<feature type="domain" description="Alpha-carbonic anhydrase" evidence="8">
    <location>
        <begin position="51"/>
        <end position="402"/>
    </location>
</feature>
<dbReference type="PANTHER" id="PTHR18952:SF265">
    <property type="entry name" value="CARBONIC ANHYDRASE"/>
    <property type="match status" value="1"/>
</dbReference>
<organism evidence="9">
    <name type="scientific">Timema bartmani</name>
    <dbReference type="NCBI Taxonomy" id="61472"/>
    <lineage>
        <taxon>Eukaryota</taxon>
        <taxon>Metazoa</taxon>
        <taxon>Ecdysozoa</taxon>
        <taxon>Arthropoda</taxon>
        <taxon>Hexapoda</taxon>
        <taxon>Insecta</taxon>
        <taxon>Pterygota</taxon>
        <taxon>Neoptera</taxon>
        <taxon>Polyneoptera</taxon>
        <taxon>Phasmatodea</taxon>
        <taxon>Timematodea</taxon>
        <taxon>Timematoidea</taxon>
        <taxon>Timematidae</taxon>
        <taxon>Timema</taxon>
    </lineage>
</organism>
<feature type="compositionally biased region" description="Polar residues" evidence="7">
    <location>
        <begin position="458"/>
        <end position="473"/>
    </location>
</feature>
<dbReference type="PANTHER" id="PTHR18952">
    <property type="entry name" value="CARBONIC ANHYDRASE"/>
    <property type="match status" value="1"/>
</dbReference>
<dbReference type="PROSITE" id="PS51144">
    <property type="entry name" value="ALPHA_CA_2"/>
    <property type="match status" value="1"/>
</dbReference>
<dbReference type="InterPro" id="IPR001148">
    <property type="entry name" value="CA_dom"/>
</dbReference>
<dbReference type="SMART" id="SM01057">
    <property type="entry name" value="Carb_anhydrase"/>
    <property type="match status" value="1"/>
</dbReference>
<evidence type="ECO:0000256" key="2">
    <source>
        <dbReference type="ARBA" id="ARBA00012925"/>
    </source>
</evidence>
<evidence type="ECO:0000256" key="3">
    <source>
        <dbReference type="ARBA" id="ARBA00022723"/>
    </source>
</evidence>
<evidence type="ECO:0000313" key="9">
    <source>
        <dbReference type="EMBL" id="CAD7444572.1"/>
    </source>
</evidence>
<proteinExistence type="inferred from homology"/>
<feature type="region of interest" description="Disordered" evidence="7">
    <location>
        <begin position="420"/>
        <end position="439"/>
    </location>
</feature>
<feature type="region of interest" description="Disordered" evidence="7">
    <location>
        <begin position="447"/>
        <end position="485"/>
    </location>
</feature>
<dbReference type="EC" id="4.2.1.1" evidence="2"/>
<dbReference type="GO" id="GO:0004089">
    <property type="term" value="F:carbonate dehydratase activity"/>
    <property type="evidence" value="ECO:0007669"/>
    <property type="project" value="UniProtKB-EC"/>
</dbReference>
<evidence type="ECO:0000256" key="4">
    <source>
        <dbReference type="ARBA" id="ARBA00022833"/>
    </source>
</evidence>
<feature type="compositionally biased region" description="Polar residues" evidence="7">
    <location>
        <begin position="422"/>
        <end position="439"/>
    </location>
</feature>
<dbReference type="GO" id="GO:0008270">
    <property type="term" value="F:zinc ion binding"/>
    <property type="evidence" value="ECO:0007669"/>
    <property type="project" value="InterPro"/>
</dbReference>
<keyword evidence="5" id="KW-0456">Lyase</keyword>
<keyword evidence="3" id="KW-0479">Metal-binding</keyword>
<dbReference type="AlphaFoldDB" id="A0A7R9F2E0"/>
<comment type="catalytic activity">
    <reaction evidence="6">
        <text>hydrogencarbonate + H(+) = CO2 + H2O</text>
        <dbReference type="Rhea" id="RHEA:10748"/>
        <dbReference type="ChEBI" id="CHEBI:15377"/>
        <dbReference type="ChEBI" id="CHEBI:15378"/>
        <dbReference type="ChEBI" id="CHEBI:16526"/>
        <dbReference type="ChEBI" id="CHEBI:17544"/>
        <dbReference type="EC" id="4.2.1.1"/>
    </reaction>
</comment>
<gene>
    <name evidence="9" type="ORF">TBIB3V08_LOCUS6947</name>
</gene>
<evidence type="ECO:0000256" key="6">
    <source>
        <dbReference type="ARBA" id="ARBA00048348"/>
    </source>
</evidence>
<dbReference type="Gene3D" id="3.10.200.10">
    <property type="entry name" value="Alpha carbonic anhydrase"/>
    <property type="match status" value="2"/>
</dbReference>
<keyword evidence="4" id="KW-0862">Zinc</keyword>
<protein>
    <recommendedName>
        <fullName evidence="2">carbonic anhydrase</fullName>
        <ecNumber evidence="2">4.2.1.1</ecNumber>
    </recommendedName>
</protein>
<dbReference type="InterPro" id="IPR036398">
    <property type="entry name" value="CA_dom_sf"/>
</dbReference>